<organism evidence="4 5">
    <name type="scientific">Brevibacillus laterosporus</name>
    <name type="common">Bacillus laterosporus</name>
    <dbReference type="NCBI Taxonomy" id="1465"/>
    <lineage>
        <taxon>Bacteria</taxon>
        <taxon>Bacillati</taxon>
        <taxon>Bacillota</taxon>
        <taxon>Bacilli</taxon>
        <taxon>Bacillales</taxon>
        <taxon>Paenibacillaceae</taxon>
        <taxon>Brevibacillus</taxon>
    </lineage>
</organism>
<dbReference type="InterPro" id="IPR019715">
    <property type="entry name" value="Haemolysin_XhlA"/>
</dbReference>
<sequence length="87" mass="9928">MGEHDTVSILQDVRERMVRVEEKVDHLSRDREKLDQVNDKARDALALAQENARDIAEIKADSRRSWGVIIGMGTSFIGSILIYFLTK</sequence>
<keyword evidence="1" id="KW-0175">Coiled coil</keyword>
<feature type="transmembrane region" description="Helical" evidence="2">
    <location>
        <begin position="66"/>
        <end position="85"/>
    </location>
</feature>
<keyword evidence="2" id="KW-0812">Transmembrane</keyword>
<reference evidence="4" key="1">
    <citation type="submission" date="2022-09" db="EMBL/GenBank/DDBJ databases">
        <title>Genome analysis and characterization of larvicidal activity of Brevibacillus strains.</title>
        <authorList>
            <person name="Patrusheva E.V."/>
            <person name="Izotova A.O."/>
            <person name="Toshchakov S.V."/>
            <person name="Sineoky S.P."/>
        </authorList>
    </citation>
    <scope>NUCLEOTIDE SEQUENCE</scope>
    <source>
        <strain evidence="4">VKPM_B-13247</strain>
    </source>
</reference>
<keyword evidence="2" id="KW-0472">Membrane</keyword>
<evidence type="ECO:0000256" key="2">
    <source>
        <dbReference type="SAM" id="Phobius"/>
    </source>
</evidence>
<name>A0AAP3DLB8_BRELA</name>
<keyword evidence="2" id="KW-1133">Transmembrane helix</keyword>
<accession>A0AAP3DLB8</accession>
<protein>
    <submittedName>
        <fullName evidence="4">Hemolysin XhlA family protein</fullName>
    </submittedName>
</protein>
<dbReference type="EMBL" id="JAPTNE010000007">
    <property type="protein sequence ID" value="MCZ0806684.1"/>
    <property type="molecule type" value="Genomic_DNA"/>
</dbReference>
<comment type="caution">
    <text evidence="4">The sequence shown here is derived from an EMBL/GenBank/DDBJ whole genome shotgun (WGS) entry which is preliminary data.</text>
</comment>
<gene>
    <name evidence="3" type="ORF">O0554_07085</name>
    <name evidence="4" type="ORF">O0554_27550</name>
</gene>
<evidence type="ECO:0000313" key="5">
    <source>
        <dbReference type="Proteomes" id="UP001077662"/>
    </source>
</evidence>
<evidence type="ECO:0000313" key="3">
    <source>
        <dbReference type="EMBL" id="MCZ0806684.1"/>
    </source>
</evidence>
<dbReference type="AlphaFoldDB" id="A0AAP3DLB8"/>
<dbReference type="RefSeq" id="WP_018672480.1">
    <property type="nucleotide sequence ID" value="NZ_JANSGW010000007.1"/>
</dbReference>
<proteinExistence type="predicted"/>
<dbReference type="EMBL" id="JAPTNE010000155">
    <property type="protein sequence ID" value="MCZ0810564.1"/>
    <property type="molecule type" value="Genomic_DNA"/>
</dbReference>
<dbReference type="GeneID" id="61080468"/>
<evidence type="ECO:0000256" key="1">
    <source>
        <dbReference type="SAM" id="Coils"/>
    </source>
</evidence>
<dbReference type="Pfam" id="PF10779">
    <property type="entry name" value="XhlA"/>
    <property type="match status" value="1"/>
</dbReference>
<dbReference type="Proteomes" id="UP001077662">
    <property type="component" value="Unassembled WGS sequence"/>
</dbReference>
<feature type="coiled-coil region" evidence="1">
    <location>
        <begin position="10"/>
        <end position="51"/>
    </location>
</feature>
<evidence type="ECO:0000313" key="4">
    <source>
        <dbReference type="EMBL" id="MCZ0810564.1"/>
    </source>
</evidence>